<evidence type="ECO:0000313" key="2">
    <source>
        <dbReference type="EMBL" id="ESN95586.1"/>
    </source>
</evidence>
<dbReference type="SMART" id="SM00582">
    <property type="entry name" value="RPR"/>
    <property type="match status" value="1"/>
</dbReference>
<name>T1EG42_HELRO</name>
<dbReference type="InterPro" id="IPR006569">
    <property type="entry name" value="CID_dom"/>
</dbReference>
<dbReference type="InParanoid" id="T1EG42"/>
<evidence type="ECO:0000313" key="3">
    <source>
        <dbReference type="EnsemblMetazoa" id="HelroP114712"/>
    </source>
</evidence>
<dbReference type="EMBL" id="AMQM01006817">
    <property type="status" value="NOT_ANNOTATED_CDS"/>
    <property type="molecule type" value="Genomic_DNA"/>
</dbReference>
<dbReference type="CDD" id="cd16982">
    <property type="entry name" value="CID_Pcf11"/>
    <property type="match status" value="1"/>
</dbReference>
<dbReference type="Gene3D" id="1.25.40.90">
    <property type="match status" value="1"/>
</dbReference>
<dbReference type="GO" id="GO:0031124">
    <property type="term" value="P:mRNA 3'-end processing"/>
    <property type="evidence" value="ECO:0007669"/>
    <property type="project" value="InterPro"/>
</dbReference>
<organism evidence="3 4">
    <name type="scientific">Helobdella robusta</name>
    <name type="common">Californian leech</name>
    <dbReference type="NCBI Taxonomy" id="6412"/>
    <lineage>
        <taxon>Eukaryota</taxon>
        <taxon>Metazoa</taxon>
        <taxon>Spiralia</taxon>
        <taxon>Lophotrochozoa</taxon>
        <taxon>Annelida</taxon>
        <taxon>Clitellata</taxon>
        <taxon>Hirudinea</taxon>
        <taxon>Rhynchobdellida</taxon>
        <taxon>Glossiphoniidae</taxon>
        <taxon>Helobdella</taxon>
    </lineage>
</organism>
<reference evidence="4" key="1">
    <citation type="submission" date="2012-12" db="EMBL/GenBank/DDBJ databases">
        <authorList>
            <person name="Hellsten U."/>
            <person name="Grimwood J."/>
            <person name="Chapman J.A."/>
            <person name="Shapiro H."/>
            <person name="Aerts A."/>
            <person name="Otillar R.P."/>
            <person name="Terry A.Y."/>
            <person name="Boore J.L."/>
            <person name="Simakov O."/>
            <person name="Marletaz F."/>
            <person name="Cho S.-J."/>
            <person name="Edsinger-Gonzales E."/>
            <person name="Havlak P."/>
            <person name="Kuo D.-H."/>
            <person name="Larsson T."/>
            <person name="Lv J."/>
            <person name="Arendt D."/>
            <person name="Savage R."/>
            <person name="Osoegawa K."/>
            <person name="de Jong P."/>
            <person name="Lindberg D.R."/>
            <person name="Seaver E.C."/>
            <person name="Weisblat D.A."/>
            <person name="Putnam N.H."/>
            <person name="Grigoriev I.V."/>
            <person name="Rokhsar D.S."/>
        </authorList>
    </citation>
    <scope>NUCLEOTIDE SEQUENCE</scope>
</reference>
<dbReference type="SUPFAM" id="SSF48464">
    <property type="entry name" value="ENTH/VHS domain"/>
    <property type="match status" value="1"/>
</dbReference>
<evidence type="ECO:0000259" key="1">
    <source>
        <dbReference type="PROSITE" id="PS51391"/>
    </source>
</evidence>
<dbReference type="RefSeq" id="XP_009026444.1">
    <property type="nucleotide sequence ID" value="XM_009028196.1"/>
</dbReference>
<dbReference type="OrthoDB" id="343582at2759"/>
<dbReference type="KEGG" id="hro:HELRODRAFT_114712"/>
<sequence>MADEEESCIMEYRYTLEDLTFNSKPHINALTMLAEENKHLAANIVKAVENRIKTAIPTQKLPAIYLMDSIIKNIPDSDYLKLFKKNLPLTFVMIFEKVDEKTRAALYKLRLTWVNLFPNETLLSLDIAIKSIDPAWPITARQPGDPAPQPKPSAIKQQTSAFLTRAKVNNGSEASDFIEQWLLSWFYFS</sequence>
<dbReference type="CTD" id="20195544"/>
<keyword evidence="4" id="KW-1185">Reference proteome</keyword>
<dbReference type="PANTHER" id="PTHR15921">
    <property type="entry name" value="PRE-MRNA CLEAVAGE COMPLEX II"/>
    <property type="match status" value="1"/>
</dbReference>
<dbReference type="InterPro" id="IPR045154">
    <property type="entry name" value="PCF11-like"/>
</dbReference>
<evidence type="ECO:0000313" key="4">
    <source>
        <dbReference type="Proteomes" id="UP000015101"/>
    </source>
</evidence>
<dbReference type="InterPro" id="IPR008942">
    <property type="entry name" value="ENTH_VHS"/>
</dbReference>
<dbReference type="EnsemblMetazoa" id="HelroT114712">
    <property type="protein sequence ID" value="HelroP114712"/>
    <property type="gene ID" value="HelroG114712"/>
</dbReference>
<dbReference type="eggNOG" id="KOG2071">
    <property type="taxonomic scope" value="Eukaryota"/>
</dbReference>
<dbReference type="PANTHER" id="PTHR15921:SF3">
    <property type="entry name" value="PRE-MRNA CLEAVAGE COMPLEX 2 PROTEIN PCF11"/>
    <property type="match status" value="1"/>
</dbReference>
<protein>
    <recommendedName>
        <fullName evidence="1">CID domain-containing protein</fullName>
    </recommendedName>
</protein>
<proteinExistence type="predicted"/>
<dbReference type="HOGENOM" id="CLU_1435898_0_0_1"/>
<gene>
    <name evidence="3" type="primary">20195544</name>
    <name evidence="2" type="ORF">HELRODRAFT_114712</name>
</gene>
<dbReference type="STRING" id="6412.T1EG42"/>
<dbReference type="InterPro" id="IPR047415">
    <property type="entry name" value="Pcf11_CID"/>
</dbReference>
<dbReference type="EMBL" id="KB097519">
    <property type="protein sequence ID" value="ESN95586.1"/>
    <property type="molecule type" value="Genomic_DNA"/>
</dbReference>
<accession>T1EG42</accession>
<dbReference type="GO" id="GO:0006369">
    <property type="term" value="P:termination of RNA polymerase II transcription"/>
    <property type="evidence" value="ECO:0007669"/>
    <property type="project" value="InterPro"/>
</dbReference>
<dbReference type="Proteomes" id="UP000015101">
    <property type="component" value="Unassembled WGS sequence"/>
</dbReference>
<reference evidence="3" key="3">
    <citation type="submission" date="2015-06" db="UniProtKB">
        <authorList>
            <consortium name="EnsemblMetazoa"/>
        </authorList>
    </citation>
    <scope>IDENTIFICATION</scope>
</reference>
<dbReference type="AlphaFoldDB" id="T1EG42"/>
<feature type="domain" description="CID" evidence="1">
    <location>
        <begin position="4"/>
        <end position="133"/>
    </location>
</feature>
<dbReference type="GO" id="GO:0003729">
    <property type="term" value="F:mRNA binding"/>
    <property type="evidence" value="ECO:0007669"/>
    <property type="project" value="InterPro"/>
</dbReference>
<dbReference type="GO" id="GO:0000993">
    <property type="term" value="F:RNA polymerase II complex binding"/>
    <property type="evidence" value="ECO:0007669"/>
    <property type="project" value="InterPro"/>
</dbReference>
<dbReference type="PROSITE" id="PS51391">
    <property type="entry name" value="CID"/>
    <property type="match status" value="1"/>
</dbReference>
<reference evidence="2 4" key="2">
    <citation type="journal article" date="2013" name="Nature">
        <title>Insights into bilaterian evolution from three spiralian genomes.</title>
        <authorList>
            <person name="Simakov O."/>
            <person name="Marletaz F."/>
            <person name="Cho S.J."/>
            <person name="Edsinger-Gonzales E."/>
            <person name="Havlak P."/>
            <person name="Hellsten U."/>
            <person name="Kuo D.H."/>
            <person name="Larsson T."/>
            <person name="Lv J."/>
            <person name="Arendt D."/>
            <person name="Savage R."/>
            <person name="Osoegawa K."/>
            <person name="de Jong P."/>
            <person name="Grimwood J."/>
            <person name="Chapman J.A."/>
            <person name="Shapiro H."/>
            <person name="Aerts A."/>
            <person name="Otillar R.P."/>
            <person name="Terry A.Y."/>
            <person name="Boore J.L."/>
            <person name="Grigoriev I.V."/>
            <person name="Lindberg D.R."/>
            <person name="Seaver E.C."/>
            <person name="Weisblat D.A."/>
            <person name="Putnam N.H."/>
            <person name="Rokhsar D.S."/>
        </authorList>
    </citation>
    <scope>NUCLEOTIDE SEQUENCE</scope>
</reference>
<dbReference type="Pfam" id="PF04818">
    <property type="entry name" value="CID"/>
    <property type="match status" value="1"/>
</dbReference>
<dbReference type="GeneID" id="20195544"/>